<sequence length="607" mass="69605">MIKSIPVLETVKELIADAKKYKSFTSLFHLTSLKQFIDLWEKYKRNPQVRALMIKASRVIASSVGKGPYMARKIRTLYKYVARFRTLPPVDASKHYAHPSLLDNERVAQAVRRYLTVLSDGTVTPLLLMKQVNNEILPSLGFDSGGHKISEKAACRWLAKLRYELKEVKKGIYVDGHEREDVVAYRKKFLMEFAKYDQLRCKYTDDGLNPEEPQLGSGERLHIPIAHDESIFRANELRRRVYVRNGKMPMWKKGQGRAIHVSDFIVEQTGRLALSKDQIHKNAALPEKDRLKSTDAREIMYPGKNNDGFWTNDKLVKRTIPIFERMYPNAVGEFIFDQSSAHAAFAKDALNAKDMNVKPGGKQRLIRDTFIPMDNPHPELRGKPQAMVFPSNLSPHHPDFKLRGQAKGMQRVLEERGLMSVLQAANGGKVVGECQTCRLSHQAQEKLRREAQAAADGEEEPAEGHVDVVQESLRTDCCMQKMLVNQQDFKDEKPLIQIIIEEAGHKCWFFPKFHCELNPIEMYWGWAKARFRIAADGSFPTAKRLVPEILDNCPAKTIRAFFRKSWRYMDAYNKGLDARQAEFAVKKYKSHRRCGPTLMMDIGVLLN</sequence>
<gene>
    <name evidence="1" type="ORF">SCLCIDRAFT_116688</name>
</gene>
<dbReference type="HOGENOM" id="CLU_005726_6_1_1"/>
<dbReference type="InParanoid" id="A0A0C3E704"/>
<accession>A0A0C3E704</accession>
<evidence type="ECO:0000313" key="2">
    <source>
        <dbReference type="Proteomes" id="UP000053989"/>
    </source>
</evidence>
<dbReference type="EMBL" id="KN822032">
    <property type="protein sequence ID" value="KIM63796.1"/>
    <property type="molecule type" value="Genomic_DNA"/>
</dbReference>
<protein>
    <recommendedName>
        <fullName evidence="3">Tc1-like transposase DDE domain-containing protein</fullName>
    </recommendedName>
</protein>
<evidence type="ECO:0008006" key="3">
    <source>
        <dbReference type="Google" id="ProtNLM"/>
    </source>
</evidence>
<organism evidence="1 2">
    <name type="scientific">Scleroderma citrinum Foug A</name>
    <dbReference type="NCBI Taxonomy" id="1036808"/>
    <lineage>
        <taxon>Eukaryota</taxon>
        <taxon>Fungi</taxon>
        <taxon>Dikarya</taxon>
        <taxon>Basidiomycota</taxon>
        <taxon>Agaricomycotina</taxon>
        <taxon>Agaricomycetes</taxon>
        <taxon>Agaricomycetidae</taxon>
        <taxon>Boletales</taxon>
        <taxon>Sclerodermatineae</taxon>
        <taxon>Sclerodermataceae</taxon>
        <taxon>Scleroderma</taxon>
    </lineage>
</organism>
<dbReference type="Gene3D" id="3.30.420.10">
    <property type="entry name" value="Ribonuclease H-like superfamily/Ribonuclease H"/>
    <property type="match status" value="1"/>
</dbReference>
<evidence type="ECO:0000313" key="1">
    <source>
        <dbReference type="EMBL" id="KIM63796.1"/>
    </source>
</evidence>
<proteinExistence type="predicted"/>
<dbReference type="GO" id="GO:0003676">
    <property type="term" value="F:nucleic acid binding"/>
    <property type="evidence" value="ECO:0007669"/>
    <property type="project" value="InterPro"/>
</dbReference>
<dbReference type="STRING" id="1036808.A0A0C3E704"/>
<name>A0A0C3E704_9AGAM</name>
<reference evidence="2" key="2">
    <citation type="submission" date="2015-01" db="EMBL/GenBank/DDBJ databases">
        <title>Evolutionary Origins and Diversification of the Mycorrhizal Mutualists.</title>
        <authorList>
            <consortium name="DOE Joint Genome Institute"/>
            <consortium name="Mycorrhizal Genomics Consortium"/>
            <person name="Kohler A."/>
            <person name="Kuo A."/>
            <person name="Nagy L.G."/>
            <person name="Floudas D."/>
            <person name="Copeland A."/>
            <person name="Barry K.W."/>
            <person name="Cichocki N."/>
            <person name="Veneault-Fourrey C."/>
            <person name="LaButti K."/>
            <person name="Lindquist E.A."/>
            <person name="Lipzen A."/>
            <person name="Lundell T."/>
            <person name="Morin E."/>
            <person name="Murat C."/>
            <person name="Riley R."/>
            <person name="Ohm R."/>
            <person name="Sun H."/>
            <person name="Tunlid A."/>
            <person name="Henrissat B."/>
            <person name="Grigoriev I.V."/>
            <person name="Hibbett D.S."/>
            <person name="Martin F."/>
        </authorList>
    </citation>
    <scope>NUCLEOTIDE SEQUENCE [LARGE SCALE GENOMIC DNA]</scope>
    <source>
        <strain evidence="2">Foug A</strain>
    </source>
</reference>
<keyword evidence="2" id="KW-1185">Reference proteome</keyword>
<dbReference type="InterPro" id="IPR036397">
    <property type="entry name" value="RNaseH_sf"/>
</dbReference>
<reference evidence="1 2" key="1">
    <citation type="submission" date="2014-04" db="EMBL/GenBank/DDBJ databases">
        <authorList>
            <consortium name="DOE Joint Genome Institute"/>
            <person name="Kuo A."/>
            <person name="Kohler A."/>
            <person name="Nagy L.G."/>
            <person name="Floudas D."/>
            <person name="Copeland A."/>
            <person name="Barry K.W."/>
            <person name="Cichocki N."/>
            <person name="Veneault-Fourrey C."/>
            <person name="LaButti K."/>
            <person name="Lindquist E.A."/>
            <person name="Lipzen A."/>
            <person name="Lundell T."/>
            <person name="Morin E."/>
            <person name="Murat C."/>
            <person name="Sun H."/>
            <person name="Tunlid A."/>
            <person name="Henrissat B."/>
            <person name="Grigoriev I.V."/>
            <person name="Hibbett D.S."/>
            <person name="Martin F."/>
            <person name="Nordberg H.P."/>
            <person name="Cantor M.N."/>
            <person name="Hua S.X."/>
        </authorList>
    </citation>
    <scope>NUCLEOTIDE SEQUENCE [LARGE SCALE GENOMIC DNA]</scope>
    <source>
        <strain evidence="1 2">Foug A</strain>
    </source>
</reference>
<dbReference type="Proteomes" id="UP000053989">
    <property type="component" value="Unassembled WGS sequence"/>
</dbReference>
<dbReference type="OrthoDB" id="2449121at2759"/>
<dbReference type="PANTHER" id="PTHR35871">
    <property type="entry name" value="EXPRESSED PROTEIN"/>
    <property type="match status" value="1"/>
</dbReference>
<dbReference type="PANTHER" id="PTHR35871:SF1">
    <property type="entry name" value="CXC1-LIKE CYSTEINE CLUSTER ASSOCIATED WITH KDZ TRANSPOSASES DOMAIN-CONTAINING PROTEIN"/>
    <property type="match status" value="1"/>
</dbReference>
<dbReference type="AlphaFoldDB" id="A0A0C3E704"/>